<dbReference type="HAMAP" id="MF_01392">
    <property type="entry name" value="CytC_Ccs1"/>
    <property type="match status" value="1"/>
</dbReference>
<dbReference type="GO" id="GO:0009535">
    <property type="term" value="C:chloroplast thylakoid membrane"/>
    <property type="evidence" value="ECO:0007669"/>
    <property type="project" value="UniProtKB-SubCell"/>
</dbReference>
<dbReference type="RefSeq" id="YP_009399238.1">
    <property type="nucleotide sequence ID" value="NC_035296.1"/>
</dbReference>
<dbReference type="PANTHER" id="PTHR31566:SF0">
    <property type="entry name" value="CYTOCHROME C BIOGENESIS PROTEIN CCS1, CHLOROPLASTIC"/>
    <property type="match status" value="1"/>
</dbReference>
<evidence type="ECO:0000256" key="4">
    <source>
        <dbReference type="ARBA" id="ARBA00022989"/>
    </source>
</evidence>
<evidence type="ECO:0000256" key="5">
    <source>
        <dbReference type="ARBA" id="ARBA00023136"/>
    </source>
</evidence>
<keyword evidence="6" id="KW-0793">Thylakoid</keyword>
<comment type="subunit">
    <text evidence="6">May interact with CcsA.</text>
</comment>
<name>A0A1Z1MT11_9FLOR</name>
<feature type="transmembrane region" description="Helical" evidence="7">
    <location>
        <begin position="370"/>
        <end position="390"/>
    </location>
</feature>
<gene>
    <name evidence="6 9" type="primary">ccs1</name>
</gene>
<keyword evidence="4 6" id="KW-1133">Transmembrane helix</keyword>
<keyword evidence="9" id="KW-0150">Chloroplast</keyword>
<dbReference type="InterPro" id="IPR007816">
    <property type="entry name" value="ResB-like_domain"/>
</dbReference>
<comment type="subcellular location">
    <subcellularLocation>
        <location evidence="1">Membrane</location>
        <topology evidence="1">Multi-pass membrane protein</topology>
    </subcellularLocation>
    <subcellularLocation>
        <location evidence="6">Plastid</location>
        <location evidence="6">Chloroplast thylakoid membrane</location>
        <topology evidence="6">Multi-pass membrane protein</topology>
    </subcellularLocation>
</comment>
<feature type="domain" description="ResB-like" evidence="8">
    <location>
        <begin position="21"/>
        <end position="284"/>
    </location>
</feature>
<proteinExistence type="inferred from homology"/>
<keyword evidence="5 6" id="KW-0472">Membrane</keyword>
<evidence type="ECO:0000256" key="3">
    <source>
        <dbReference type="ARBA" id="ARBA00022748"/>
    </source>
</evidence>
<feature type="transmembrane region" description="Helical" evidence="7">
    <location>
        <begin position="156"/>
        <end position="181"/>
    </location>
</feature>
<dbReference type="GeneID" id="33361901"/>
<dbReference type="PANTHER" id="PTHR31566">
    <property type="entry name" value="CYTOCHROME C BIOGENESIS PROTEIN CCS1, CHLOROPLASTIC"/>
    <property type="match status" value="1"/>
</dbReference>
<evidence type="ECO:0000259" key="8">
    <source>
        <dbReference type="Pfam" id="PF05140"/>
    </source>
</evidence>
<evidence type="ECO:0000256" key="1">
    <source>
        <dbReference type="ARBA" id="ARBA00004141"/>
    </source>
</evidence>
<comment type="function">
    <text evidence="6">Required during biogenesis of c-type cytochromes (cytochrome c6 and cytochrome f) at the step of heme attachment.</text>
</comment>
<keyword evidence="2 6" id="KW-0812">Transmembrane</keyword>
<comment type="similarity">
    <text evidence="6">Belongs to the Ccs1/CcsB family.</text>
</comment>
<feature type="transmembrane region" description="Helical" evidence="7">
    <location>
        <begin position="72"/>
        <end position="94"/>
    </location>
</feature>
<evidence type="ECO:0000313" key="9">
    <source>
        <dbReference type="EMBL" id="ARW68844.1"/>
    </source>
</evidence>
<feature type="transmembrane region" description="Helical" evidence="7">
    <location>
        <begin position="20"/>
        <end position="40"/>
    </location>
</feature>
<geneLocation type="chloroplast" evidence="9"/>
<dbReference type="GO" id="GO:0017004">
    <property type="term" value="P:cytochrome complex assembly"/>
    <property type="evidence" value="ECO:0007669"/>
    <property type="project" value="UniProtKB-UniRule"/>
</dbReference>
<organism evidence="9">
    <name type="scientific">Kapraunia schneideri</name>
    <dbReference type="NCBI Taxonomy" id="717899"/>
    <lineage>
        <taxon>Eukaryota</taxon>
        <taxon>Rhodophyta</taxon>
        <taxon>Florideophyceae</taxon>
        <taxon>Rhodymeniophycidae</taxon>
        <taxon>Ceramiales</taxon>
        <taxon>Rhodomelaceae</taxon>
        <taxon>Kapraunia</taxon>
    </lineage>
</organism>
<dbReference type="InterPro" id="IPR023494">
    <property type="entry name" value="Cyt_c_bgen_Ccs1/CcsB/ResB"/>
</dbReference>
<dbReference type="Pfam" id="PF05140">
    <property type="entry name" value="ResB"/>
    <property type="match status" value="2"/>
</dbReference>
<reference evidence="9" key="1">
    <citation type="journal article" date="2017" name="J. Phycol.">
        <title>Analysis of chloroplast genomes and a supermatrix inform reclassification of the Rhodomelaceae (Rhodophyta).</title>
        <authorList>
            <person name="Diaz-Tapia P."/>
            <person name="Maggs C.A."/>
            <person name="West J.A."/>
            <person name="Verbruggen H."/>
        </authorList>
    </citation>
    <scope>NUCLEOTIDE SEQUENCE</scope>
    <source>
        <strain evidence="9">PD1720</strain>
    </source>
</reference>
<protein>
    <recommendedName>
        <fullName evidence="6">Cytochrome c biogenesis protein Ccs1</fullName>
    </recommendedName>
</protein>
<sequence>MNHINIKNSVWKIVKKLSNLNLSLFILSLIIFICVIGSIVEQDQDLSYYKFYYSHSFFVIYTLGLDHVFRTWWFILLLFMLVISLIACTLSTQFPSLKNARRWKFMYSQNVISSKCYSVNTQTINQYSSINFIYSFISSNFFVFSRNGSIYGYKGLYGRIAPIFVHFSIITILLGSVYGLFNSFVVQEVIPNGEMFHLKNIVYSGFYSKLPYNLYSHVDNFYISYYKNGLVKQFFSRLSFYLNSKHLYYSNIIYVNRPLHFKNLTFYQTDWQVNALRISLNNNYFFQQKLFKRIENGQTIWVSTLNLSDNKKVLLVLTRLNNKILICNDFGTILTEVSINQIFYLNGIPFVIENVIASTGLQIKYDPSIFVVYLGFFFMMLTTFLSYLSYSQIWIYSNGGFLNFSGSTNRATLFFEQDIIFVNKTYIAYADFYLNNLLKNVSVLR</sequence>
<dbReference type="AlphaFoldDB" id="A0A1Z1MT11"/>
<keyword evidence="3 6" id="KW-0201">Cytochrome c-type biogenesis</keyword>
<feature type="domain" description="ResB-like" evidence="8">
    <location>
        <begin position="353"/>
        <end position="418"/>
    </location>
</feature>
<accession>A0A1Z1MT11</accession>
<keyword evidence="9" id="KW-0934">Plastid</keyword>
<evidence type="ECO:0000256" key="2">
    <source>
        <dbReference type="ARBA" id="ARBA00022692"/>
    </source>
</evidence>
<dbReference type="EMBL" id="MF101454">
    <property type="protein sequence ID" value="ARW68844.1"/>
    <property type="molecule type" value="Genomic_DNA"/>
</dbReference>
<evidence type="ECO:0000256" key="6">
    <source>
        <dbReference type="HAMAP-Rule" id="MF_01392"/>
    </source>
</evidence>
<evidence type="ECO:0000256" key="7">
    <source>
        <dbReference type="SAM" id="Phobius"/>
    </source>
</evidence>
<feature type="transmembrane region" description="Helical" evidence="7">
    <location>
        <begin position="127"/>
        <end position="144"/>
    </location>
</feature>